<dbReference type="EMBL" id="SRLO01001762">
    <property type="protein sequence ID" value="TNN35479.1"/>
    <property type="molecule type" value="Genomic_DNA"/>
</dbReference>
<evidence type="ECO:0000313" key="1">
    <source>
        <dbReference type="EMBL" id="TNN35479.1"/>
    </source>
</evidence>
<dbReference type="AlphaFoldDB" id="A0A4Z2F2V0"/>
<dbReference type="Proteomes" id="UP000314294">
    <property type="component" value="Unassembled WGS sequence"/>
</dbReference>
<organism evidence="1 2">
    <name type="scientific">Liparis tanakae</name>
    <name type="common">Tanaka's snailfish</name>
    <dbReference type="NCBI Taxonomy" id="230148"/>
    <lineage>
        <taxon>Eukaryota</taxon>
        <taxon>Metazoa</taxon>
        <taxon>Chordata</taxon>
        <taxon>Craniata</taxon>
        <taxon>Vertebrata</taxon>
        <taxon>Euteleostomi</taxon>
        <taxon>Actinopterygii</taxon>
        <taxon>Neopterygii</taxon>
        <taxon>Teleostei</taxon>
        <taxon>Neoteleostei</taxon>
        <taxon>Acanthomorphata</taxon>
        <taxon>Eupercaria</taxon>
        <taxon>Perciformes</taxon>
        <taxon>Cottioidei</taxon>
        <taxon>Cottales</taxon>
        <taxon>Liparidae</taxon>
        <taxon>Liparis</taxon>
    </lineage>
</organism>
<name>A0A4Z2F2V0_9TELE</name>
<sequence>MMSSSWRGKYVILDPEPPRVHRAQHHLVAERLHCSPAALLSETILRCQVTPPQKAIKEAGAAASHKARRGEGET</sequence>
<comment type="caution">
    <text evidence="1">The sequence shown here is derived from an EMBL/GenBank/DDBJ whole genome shotgun (WGS) entry which is preliminary data.</text>
</comment>
<protein>
    <submittedName>
        <fullName evidence="1">Uncharacterized protein</fullName>
    </submittedName>
</protein>
<evidence type="ECO:0000313" key="2">
    <source>
        <dbReference type="Proteomes" id="UP000314294"/>
    </source>
</evidence>
<keyword evidence="2" id="KW-1185">Reference proteome</keyword>
<proteinExistence type="predicted"/>
<reference evidence="1 2" key="1">
    <citation type="submission" date="2019-03" db="EMBL/GenBank/DDBJ databases">
        <title>First draft genome of Liparis tanakae, snailfish: a comprehensive survey of snailfish specific genes.</title>
        <authorList>
            <person name="Kim W."/>
            <person name="Song I."/>
            <person name="Jeong J.-H."/>
            <person name="Kim D."/>
            <person name="Kim S."/>
            <person name="Ryu S."/>
            <person name="Song J.Y."/>
            <person name="Lee S.K."/>
        </authorList>
    </citation>
    <scope>NUCLEOTIDE SEQUENCE [LARGE SCALE GENOMIC DNA]</scope>
    <source>
        <tissue evidence="1">Muscle</tissue>
    </source>
</reference>
<accession>A0A4Z2F2V0</accession>
<gene>
    <name evidence="1" type="ORF">EYF80_054360</name>
</gene>